<dbReference type="RefSeq" id="WP_160961054.1">
    <property type="nucleotide sequence ID" value="NZ_WVUD01000017.1"/>
</dbReference>
<evidence type="ECO:0000256" key="1">
    <source>
        <dbReference type="SAM" id="MobiDB-lite"/>
    </source>
</evidence>
<proteinExistence type="predicted"/>
<reference evidence="3 4" key="1">
    <citation type="submission" date="2020-01" db="EMBL/GenBank/DDBJ databases">
        <title>Genome sequence of Desulfovibrio aerotolerans DSM 16695(T).</title>
        <authorList>
            <person name="Karnachuk O."/>
            <person name="Avakyan M."/>
            <person name="Mardanov A."/>
            <person name="Kadnikov V."/>
            <person name="Ravin N."/>
        </authorList>
    </citation>
    <scope>NUCLEOTIDE SEQUENCE [LARGE SCALE GENOMIC DNA]</scope>
    <source>
        <strain evidence="3 4">DSM 16695</strain>
    </source>
</reference>
<feature type="compositionally biased region" description="Gly residues" evidence="1">
    <location>
        <begin position="61"/>
        <end position="72"/>
    </location>
</feature>
<dbReference type="Proteomes" id="UP000482487">
    <property type="component" value="Unassembled WGS sequence"/>
</dbReference>
<keyword evidence="4" id="KW-1185">Reference proteome</keyword>
<dbReference type="NCBIfam" id="TIGR02605">
    <property type="entry name" value="CxxC_CxxC_SSSS"/>
    <property type="match status" value="1"/>
</dbReference>
<feature type="domain" description="Putative regulatory protein FmdB zinc ribbon" evidence="2">
    <location>
        <begin position="1"/>
        <end position="42"/>
    </location>
</feature>
<accession>A0A7C9IMJ5</accession>
<name>A0A7C9IMJ5_9BACT</name>
<evidence type="ECO:0000313" key="4">
    <source>
        <dbReference type="Proteomes" id="UP000482487"/>
    </source>
</evidence>
<dbReference type="Pfam" id="PF09723">
    <property type="entry name" value="Zn_ribbon_8"/>
    <property type="match status" value="1"/>
</dbReference>
<evidence type="ECO:0000313" key="3">
    <source>
        <dbReference type="EMBL" id="MYL83646.1"/>
    </source>
</evidence>
<dbReference type="AlphaFoldDB" id="A0A7C9IMJ5"/>
<dbReference type="EMBL" id="WVUD01000017">
    <property type="protein sequence ID" value="MYL83646.1"/>
    <property type="molecule type" value="Genomic_DNA"/>
</dbReference>
<feature type="region of interest" description="Disordered" evidence="1">
    <location>
        <begin position="48"/>
        <end position="79"/>
    </location>
</feature>
<protein>
    <submittedName>
        <fullName evidence="3">Zinc ribbon domain-containing protein</fullName>
    </submittedName>
</protein>
<gene>
    <name evidence="3" type="ORF">GTA51_10970</name>
</gene>
<sequence>MPMYEYCCNKCGAQFEEIVSSTATTTPACPKCASGDTKKLMSACRTRTGGGQTGARTATSSGGGGGCSGCAGGNCASCH</sequence>
<dbReference type="SMART" id="SM00834">
    <property type="entry name" value="CxxC_CXXC_SSSS"/>
    <property type="match status" value="1"/>
</dbReference>
<organism evidence="3 4">
    <name type="scientific">Solidesulfovibrio aerotolerans</name>
    <dbReference type="NCBI Taxonomy" id="295255"/>
    <lineage>
        <taxon>Bacteria</taxon>
        <taxon>Pseudomonadati</taxon>
        <taxon>Thermodesulfobacteriota</taxon>
        <taxon>Desulfovibrionia</taxon>
        <taxon>Desulfovibrionales</taxon>
        <taxon>Desulfovibrionaceae</taxon>
        <taxon>Solidesulfovibrio</taxon>
    </lineage>
</organism>
<dbReference type="InterPro" id="IPR013429">
    <property type="entry name" value="Regulatory_FmdB_Zinc_ribbon"/>
</dbReference>
<evidence type="ECO:0000259" key="2">
    <source>
        <dbReference type="SMART" id="SM00834"/>
    </source>
</evidence>
<comment type="caution">
    <text evidence="3">The sequence shown here is derived from an EMBL/GenBank/DDBJ whole genome shotgun (WGS) entry which is preliminary data.</text>
</comment>